<keyword evidence="2" id="KW-0812">Transmembrane</keyword>
<name>A0ABR2W7P2_9FUNG</name>
<dbReference type="Proteomes" id="UP001479436">
    <property type="component" value="Unassembled WGS sequence"/>
</dbReference>
<feature type="transmembrane region" description="Helical" evidence="2">
    <location>
        <begin position="82"/>
        <end position="103"/>
    </location>
</feature>
<sequence>MGSAPGEIVTPLPLLYQSFISMAITSMVTAIFLSNVYYSTKMLLISYKKPIFQLCFIQSILGAITNLVLLITFFYFDAGCSFRVYFAATLNLISMTCIDLIMLNKAYYCQSRSNWVLGIGVTAQAARFVAGGVNIGFTGVFVTSLYGCGSIINTVTAITVIATEFFLNLFLSICFISSVYGRWKVVKTRLHSALLTDGLIYFLSTSITSITIVILVLLQVLGDNSPILFNISWAVASKLMVEQLKHASHIGKELAKGPSHSNQQEKTPITMS</sequence>
<protein>
    <submittedName>
        <fullName evidence="3">Uncharacterized protein</fullName>
    </submittedName>
</protein>
<feature type="region of interest" description="Disordered" evidence="1">
    <location>
        <begin position="253"/>
        <end position="272"/>
    </location>
</feature>
<feature type="compositionally biased region" description="Polar residues" evidence="1">
    <location>
        <begin position="259"/>
        <end position="272"/>
    </location>
</feature>
<evidence type="ECO:0000313" key="3">
    <source>
        <dbReference type="EMBL" id="KAK9722689.1"/>
    </source>
</evidence>
<feature type="transmembrane region" description="Helical" evidence="2">
    <location>
        <begin position="200"/>
        <end position="222"/>
    </location>
</feature>
<reference evidence="3 4" key="1">
    <citation type="submission" date="2023-04" db="EMBL/GenBank/DDBJ databases">
        <title>Genome of Basidiobolus ranarum AG-B5.</title>
        <authorList>
            <person name="Stajich J.E."/>
            <person name="Carter-House D."/>
            <person name="Gryganskyi A."/>
        </authorList>
    </citation>
    <scope>NUCLEOTIDE SEQUENCE [LARGE SCALE GENOMIC DNA]</scope>
    <source>
        <strain evidence="3 4">AG-B5</strain>
    </source>
</reference>
<evidence type="ECO:0000313" key="4">
    <source>
        <dbReference type="Proteomes" id="UP001479436"/>
    </source>
</evidence>
<organism evidence="3 4">
    <name type="scientific">Basidiobolus ranarum</name>
    <dbReference type="NCBI Taxonomy" id="34480"/>
    <lineage>
        <taxon>Eukaryota</taxon>
        <taxon>Fungi</taxon>
        <taxon>Fungi incertae sedis</taxon>
        <taxon>Zoopagomycota</taxon>
        <taxon>Entomophthoromycotina</taxon>
        <taxon>Basidiobolomycetes</taxon>
        <taxon>Basidiobolales</taxon>
        <taxon>Basidiobolaceae</taxon>
        <taxon>Basidiobolus</taxon>
    </lineage>
</organism>
<gene>
    <name evidence="3" type="ORF">K7432_002500</name>
</gene>
<feature type="transmembrane region" description="Helical" evidence="2">
    <location>
        <begin position="115"/>
        <end position="137"/>
    </location>
</feature>
<evidence type="ECO:0000256" key="1">
    <source>
        <dbReference type="SAM" id="MobiDB-lite"/>
    </source>
</evidence>
<keyword evidence="2" id="KW-1133">Transmembrane helix</keyword>
<comment type="caution">
    <text evidence="3">The sequence shown here is derived from an EMBL/GenBank/DDBJ whole genome shotgun (WGS) entry which is preliminary data.</text>
</comment>
<accession>A0ABR2W7P2</accession>
<dbReference type="EMBL" id="JASJQH010006943">
    <property type="protein sequence ID" value="KAK9722689.1"/>
    <property type="molecule type" value="Genomic_DNA"/>
</dbReference>
<feature type="transmembrane region" description="Helical" evidence="2">
    <location>
        <begin position="15"/>
        <end position="38"/>
    </location>
</feature>
<feature type="transmembrane region" description="Helical" evidence="2">
    <location>
        <begin position="157"/>
        <end position="180"/>
    </location>
</feature>
<proteinExistence type="predicted"/>
<keyword evidence="4" id="KW-1185">Reference proteome</keyword>
<feature type="transmembrane region" description="Helical" evidence="2">
    <location>
        <begin position="50"/>
        <end position="76"/>
    </location>
</feature>
<keyword evidence="2" id="KW-0472">Membrane</keyword>
<evidence type="ECO:0000256" key="2">
    <source>
        <dbReference type="SAM" id="Phobius"/>
    </source>
</evidence>